<dbReference type="RefSeq" id="XP_043000547.1">
    <property type="nucleotide sequence ID" value="XM_043144612.1"/>
</dbReference>
<organism evidence="1 2">
    <name type="scientific">Ustilaginoidea virens</name>
    <name type="common">Rice false smut fungus</name>
    <name type="synonym">Villosiclava virens</name>
    <dbReference type="NCBI Taxonomy" id="1159556"/>
    <lineage>
        <taxon>Eukaryota</taxon>
        <taxon>Fungi</taxon>
        <taxon>Dikarya</taxon>
        <taxon>Ascomycota</taxon>
        <taxon>Pezizomycotina</taxon>
        <taxon>Sordariomycetes</taxon>
        <taxon>Hypocreomycetidae</taxon>
        <taxon>Hypocreales</taxon>
        <taxon>Clavicipitaceae</taxon>
        <taxon>Ustilaginoidea</taxon>
    </lineage>
</organism>
<dbReference type="KEGG" id="uvi:66067892"/>
<gene>
    <name evidence="1" type="ORF">UV8b_07115</name>
</gene>
<dbReference type="PANTHER" id="PTHR21310">
    <property type="entry name" value="AMINOGLYCOSIDE PHOSPHOTRANSFERASE-RELATED-RELATED"/>
    <property type="match status" value="1"/>
</dbReference>
<proteinExistence type="predicted"/>
<sequence length="488" mass="56015">MEAWKLGRFNVVVPIMLPLEETVFLRLPLPYKVGDARCPGNSDEKLRTEVATYIWLEENCPEAPIPTLRAFGFPDGSATSWAAGSVLLLYVPSSKRNPLEHGYLILSEAKGEMLSLSWEKYRHDKSYRERLFLGLANVTLSLNRTPLSRIASLTLRPNGCVALSNGPLDLHFQMLENEGISSGIPRHRTYAAFEPYISDLISLQDSKMLHQPNSVRNFADGKRQLAALVTLRAVMPTFIRPQYREGPFHLTLTDLDQSNIFVDGQWNIKTIIELEWACARPIEMQMPPFWLTSRAVDGFKDADEIAEYDAILAEYLEFSAAEEKRRNGVALEAPIQRHVWRSGAFWFFHAALTPKGMFNLFSRHIHPHFSKVHPQMIIFNEMLFCYWGLQAEKTIGLKVRQKDEYVEKVRQVFGQPVEQRATWGGEDRLAEPRAPGYSRRWVDFFLIVQSYYWRGADQKLHSSRMYMYITTKTMILGNDLLGCSILCL</sequence>
<dbReference type="GeneID" id="66067892"/>
<accession>A0A8E5HX51</accession>
<dbReference type="PANTHER" id="PTHR21310:SF37">
    <property type="entry name" value="AMINOGLYCOSIDE PHOSPHOTRANSFERASE DOMAIN-CONTAINING PROTEIN"/>
    <property type="match status" value="1"/>
</dbReference>
<dbReference type="OrthoDB" id="3645574at2759"/>
<reference evidence="1" key="1">
    <citation type="submission" date="2020-03" db="EMBL/GenBank/DDBJ databases">
        <title>A mixture of massive structural variations and highly conserved coding sequences in Ustilaginoidea virens genome.</title>
        <authorList>
            <person name="Zhang K."/>
            <person name="Zhao Z."/>
            <person name="Zhang Z."/>
            <person name="Li Y."/>
            <person name="Hsiang T."/>
            <person name="Sun W."/>
        </authorList>
    </citation>
    <scope>NUCLEOTIDE SEQUENCE</scope>
    <source>
        <strain evidence="1">UV-8b</strain>
    </source>
</reference>
<dbReference type="Proteomes" id="UP000027002">
    <property type="component" value="Chromosome 6"/>
</dbReference>
<dbReference type="EMBL" id="CP072758">
    <property type="protein sequence ID" value="QUC22874.1"/>
    <property type="molecule type" value="Genomic_DNA"/>
</dbReference>
<keyword evidence="2" id="KW-1185">Reference proteome</keyword>
<evidence type="ECO:0000313" key="1">
    <source>
        <dbReference type="EMBL" id="QUC22874.1"/>
    </source>
</evidence>
<protein>
    <recommendedName>
        <fullName evidence="3">Aminoglycoside phosphotransferase domain-containing protein</fullName>
    </recommendedName>
</protein>
<dbReference type="AlphaFoldDB" id="A0A8E5HX51"/>
<dbReference type="InterPro" id="IPR051678">
    <property type="entry name" value="AGP_Transferase"/>
</dbReference>
<evidence type="ECO:0008006" key="3">
    <source>
        <dbReference type="Google" id="ProtNLM"/>
    </source>
</evidence>
<evidence type="ECO:0000313" key="2">
    <source>
        <dbReference type="Proteomes" id="UP000027002"/>
    </source>
</evidence>
<name>A0A8E5HX51_USTVR</name>